<organism evidence="1 2">
    <name type="scientific">Abeliophyllum distichum</name>
    <dbReference type="NCBI Taxonomy" id="126358"/>
    <lineage>
        <taxon>Eukaryota</taxon>
        <taxon>Viridiplantae</taxon>
        <taxon>Streptophyta</taxon>
        <taxon>Embryophyta</taxon>
        <taxon>Tracheophyta</taxon>
        <taxon>Spermatophyta</taxon>
        <taxon>Magnoliopsida</taxon>
        <taxon>eudicotyledons</taxon>
        <taxon>Gunneridae</taxon>
        <taxon>Pentapetalae</taxon>
        <taxon>asterids</taxon>
        <taxon>lamiids</taxon>
        <taxon>Lamiales</taxon>
        <taxon>Oleaceae</taxon>
        <taxon>Forsythieae</taxon>
        <taxon>Abeliophyllum</taxon>
    </lineage>
</organism>
<dbReference type="EMBL" id="JBFOLK010000006">
    <property type="protein sequence ID" value="KAL2505703.1"/>
    <property type="molecule type" value="Genomic_DNA"/>
</dbReference>
<sequence>MEKDSHVSFLNNQVTEMRVSLESYYGECSRLKVEAKEVSSRALVKYRALFDLMPDYESMADYLQNLDIKEDRKLVQSKMSKVDFEFLTELGVDHLDVERDFDSFNSLETIEDVGKQYSRGAPTSNL</sequence>
<protein>
    <submittedName>
        <fullName evidence="1">Uncharacterized protein</fullName>
    </submittedName>
</protein>
<gene>
    <name evidence="1" type="ORF">Adt_21324</name>
</gene>
<dbReference type="AlphaFoldDB" id="A0ABD1SZ72"/>
<reference evidence="2" key="1">
    <citation type="submission" date="2024-07" db="EMBL/GenBank/DDBJ databases">
        <title>Two chromosome-level genome assemblies of Korean endemic species Abeliophyllum distichum and Forsythia ovata (Oleaceae).</title>
        <authorList>
            <person name="Jang H."/>
        </authorList>
    </citation>
    <scope>NUCLEOTIDE SEQUENCE [LARGE SCALE GENOMIC DNA]</scope>
</reference>
<dbReference type="Proteomes" id="UP001604336">
    <property type="component" value="Unassembled WGS sequence"/>
</dbReference>
<comment type="caution">
    <text evidence="1">The sequence shown here is derived from an EMBL/GenBank/DDBJ whole genome shotgun (WGS) entry which is preliminary data.</text>
</comment>
<evidence type="ECO:0000313" key="1">
    <source>
        <dbReference type="EMBL" id="KAL2505703.1"/>
    </source>
</evidence>
<evidence type="ECO:0000313" key="2">
    <source>
        <dbReference type="Proteomes" id="UP001604336"/>
    </source>
</evidence>
<proteinExistence type="predicted"/>
<accession>A0ABD1SZ72</accession>
<name>A0ABD1SZ72_9LAMI</name>
<keyword evidence="2" id="KW-1185">Reference proteome</keyword>